<accession>A0ABS8SNR1</accession>
<evidence type="ECO:0000313" key="2">
    <source>
        <dbReference type="Proteomes" id="UP000823775"/>
    </source>
</evidence>
<dbReference type="Proteomes" id="UP000823775">
    <property type="component" value="Unassembled WGS sequence"/>
</dbReference>
<reference evidence="1 2" key="1">
    <citation type="journal article" date="2021" name="BMC Genomics">
        <title>Datura genome reveals duplications of psychoactive alkaloid biosynthetic genes and high mutation rate following tissue culture.</title>
        <authorList>
            <person name="Rajewski A."/>
            <person name="Carter-House D."/>
            <person name="Stajich J."/>
            <person name="Litt A."/>
        </authorList>
    </citation>
    <scope>NUCLEOTIDE SEQUENCE [LARGE SCALE GENOMIC DNA]</scope>
    <source>
        <strain evidence="1">AR-01</strain>
    </source>
</reference>
<gene>
    <name evidence="1" type="ORF">HAX54_043959</name>
</gene>
<organism evidence="1 2">
    <name type="scientific">Datura stramonium</name>
    <name type="common">Jimsonweed</name>
    <name type="synonym">Common thornapple</name>
    <dbReference type="NCBI Taxonomy" id="4076"/>
    <lineage>
        <taxon>Eukaryota</taxon>
        <taxon>Viridiplantae</taxon>
        <taxon>Streptophyta</taxon>
        <taxon>Embryophyta</taxon>
        <taxon>Tracheophyta</taxon>
        <taxon>Spermatophyta</taxon>
        <taxon>Magnoliopsida</taxon>
        <taxon>eudicotyledons</taxon>
        <taxon>Gunneridae</taxon>
        <taxon>Pentapetalae</taxon>
        <taxon>asterids</taxon>
        <taxon>lamiids</taxon>
        <taxon>Solanales</taxon>
        <taxon>Solanaceae</taxon>
        <taxon>Solanoideae</taxon>
        <taxon>Datureae</taxon>
        <taxon>Datura</taxon>
    </lineage>
</organism>
<evidence type="ECO:0000313" key="1">
    <source>
        <dbReference type="EMBL" id="MCD7460619.1"/>
    </source>
</evidence>
<protein>
    <submittedName>
        <fullName evidence="1">Uncharacterized protein</fullName>
    </submittedName>
</protein>
<proteinExistence type="predicted"/>
<name>A0ABS8SNR1_DATST</name>
<keyword evidence="2" id="KW-1185">Reference proteome</keyword>
<dbReference type="EMBL" id="JACEIK010000665">
    <property type="protein sequence ID" value="MCD7460619.1"/>
    <property type="molecule type" value="Genomic_DNA"/>
</dbReference>
<sequence length="82" mass="8898">MRKFSSDDDGDEVEEKIQSLVAQEEYDTEDILALMANLYSQDINYEILLVKSKPVADECAGVDPIAKAANRGNTGVSDVTSG</sequence>
<comment type="caution">
    <text evidence="1">The sequence shown here is derived from an EMBL/GenBank/DDBJ whole genome shotgun (WGS) entry which is preliminary data.</text>
</comment>